<proteinExistence type="predicted"/>
<feature type="compositionally biased region" description="Basic residues" evidence="1">
    <location>
        <begin position="407"/>
        <end position="416"/>
    </location>
</feature>
<protein>
    <submittedName>
        <fullName evidence="2">Uncharacterized protein</fullName>
    </submittedName>
</protein>
<sequence length="782" mass="88668">MSPEPEQIKVNISLAEDEYLQSVLPDYRKQGALEKANYCDRRVQHLMNMRNVTTQNPYIKPLLTLKVRNWFTNHSEARRACMPYKLSHNFNGVRVFETLHRTEILERKAMADRMGTHHIRKYTSVRNKMYQELTEENREELEQIAQEWNTSGPDAQCKPQIAETRGHKWMRSFMEMVWQQAGIFMTIRRISGARVRMTTVRFSRTMCHGMRIFPERAGPAENDLPKPKGHRSKPELFSFEHCLDGSPILVDQEDGCPMTHLRRQEVIRQWFTEHWSLAIGIAQQSIPWTAVTANPSAFIDPSMLPVDFRFKDTSKWTVSELAALYPFLLRLEDPAKFGLVDVEPKMFHFSHVIEEGWIVPARYPEVVLPAKPSRGSRRMQYSRPGRVAPVADSSEESADSGKPFAQGRRHPRTKKKTVVDEDNKEEYIGPKDEDDLAEDARWEDESEVGNPGESDDELLNNNLAPVDQGSESDGEDVSCRVFRESDDEDNNKDDVQNILVASGVVPSIPPPTLIAPCNVRQIRHFKWATWQQLSWCLPEEVHHDKEAVKMLTDYLNTGPCAGASTEDLHWYCLAMGMMLRDLNIIMEIEADEPPPTHVPFYLLASKLDSITSDDLMMACSSRFMKPAPRPRMRIVKVSSEVSRIQWPDDLQLGVSQSKHILNTTIPAALAVPDRKGKAKAMAISTSDPSRVVSPPETPADDNGQRPVECNSHGHTNTNVDVIPDGDAESGSKPDSVSQPPNSHCSGHRWTVPGVLITTPPTAIAHHTCNQERQKTQEPKCVI</sequence>
<dbReference type="OrthoDB" id="2758182at2759"/>
<gene>
    <name evidence="2" type="ORF">BD311DRAFT_741122</name>
</gene>
<evidence type="ECO:0000256" key="1">
    <source>
        <dbReference type="SAM" id="MobiDB-lite"/>
    </source>
</evidence>
<feature type="compositionally biased region" description="Polar residues" evidence="1">
    <location>
        <begin position="732"/>
        <end position="744"/>
    </location>
</feature>
<dbReference type="AlphaFoldDB" id="A0A4Q9MHE1"/>
<reference evidence="2" key="1">
    <citation type="submission" date="2019-01" db="EMBL/GenBank/DDBJ databases">
        <title>Draft genome sequences of three monokaryotic isolates of the white-rot basidiomycete fungus Dichomitus squalens.</title>
        <authorList>
            <consortium name="DOE Joint Genome Institute"/>
            <person name="Lopez S.C."/>
            <person name="Andreopoulos B."/>
            <person name="Pangilinan J."/>
            <person name="Lipzen A."/>
            <person name="Riley R."/>
            <person name="Ahrendt S."/>
            <person name="Ng V."/>
            <person name="Barry K."/>
            <person name="Daum C."/>
            <person name="Grigoriev I.V."/>
            <person name="Hilden K.S."/>
            <person name="Makela M.R."/>
            <person name="de Vries R.P."/>
        </authorList>
    </citation>
    <scope>NUCLEOTIDE SEQUENCE [LARGE SCALE GENOMIC DNA]</scope>
    <source>
        <strain evidence="2">OM18370.1</strain>
    </source>
</reference>
<dbReference type="Proteomes" id="UP000292957">
    <property type="component" value="Unassembled WGS sequence"/>
</dbReference>
<dbReference type="EMBL" id="ML143459">
    <property type="protein sequence ID" value="TBU25562.1"/>
    <property type="molecule type" value="Genomic_DNA"/>
</dbReference>
<name>A0A4Q9MHE1_9APHY</name>
<feature type="region of interest" description="Disordered" evidence="1">
    <location>
        <begin position="679"/>
        <end position="753"/>
    </location>
</feature>
<feature type="compositionally biased region" description="Basic and acidic residues" evidence="1">
    <location>
        <begin position="417"/>
        <end position="431"/>
    </location>
</feature>
<feature type="region of interest" description="Disordered" evidence="1">
    <location>
        <begin position="373"/>
        <end position="476"/>
    </location>
</feature>
<accession>A0A4Q9MHE1</accession>
<evidence type="ECO:0000313" key="2">
    <source>
        <dbReference type="EMBL" id="TBU25562.1"/>
    </source>
</evidence>
<feature type="compositionally biased region" description="Acidic residues" evidence="1">
    <location>
        <begin position="432"/>
        <end position="458"/>
    </location>
</feature>
<organism evidence="2">
    <name type="scientific">Dichomitus squalens</name>
    <dbReference type="NCBI Taxonomy" id="114155"/>
    <lineage>
        <taxon>Eukaryota</taxon>
        <taxon>Fungi</taxon>
        <taxon>Dikarya</taxon>
        <taxon>Basidiomycota</taxon>
        <taxon>Agaricomycotina</taxon>
        <taxon>Agaricomycetes</taxon>
        <taxon>Polyporales</taxon>
        <taxon>Polyporaceae</taxon>
        <taxon>Dichomitus</taxon>
    </lineage>
</organism>